<dbReference type="Pfam" id="PF08603">
    <property type="entry name" value="CAP_C"/>
    <property type="match status" value="1"/>
</dbReference>
<evidence type="ECO:0000259" key="1">
    <source>
        <dbReference type="Pfam" id="PF08603"/>
    </source>
</evidence>
<dbReference type="SUPFAM" id="SSF69340">
    <property type="entry name" value="C-terminal domain of adenylylcyclase associated protein"/>
    <property type="match status" value="1"/>
</dbReference>
<name>A0A0L0DRH3_THETB</name>
<reference evidence="2 3" key="1">
    <citation type="submission" date="2010-05" db="EMBL/GenBank/DDBJ databases">
        <title>The Genome Sequence of Thecamonas trahens ATCC 50062.</title>
        <authorList>
            <consortium name="The Broad Institute Genome Sequencing Platform"/>
            <person name="Russ C."/>
            <person name="Cuomo C."/>
            <person name="Shea T."/>
            <person name="Young S.K."/>
            <person name="Zeng Q."/>
            <person name="Koehrsen M."/>
            <person name="Haas B."/>
            <person name="Borodovsky M."/>
            <person name="Guigo R."/>
            <person name="Alvarado L."/>
            <person name="Berlin A."/>
            <person name="Bochicchio J."/>
            <person name="Borenstein D."/>
            <person name="Chapman S."/>
            <person name="Chen Z."/>
            <person name="Freedman E."/>
            <person name="Gellesch M."/>
            <person name="Goldberg J."/>
            <person name="Griggs A."/>
            <person name="Gujja S."/>
            <person name="Heilman E."/>
            <person name="Heiman D."/>
            <person name="Hepburn T."/>
            <person name="Howarth C."/>
            <person name="Jen D."/>
            <person name="Larson L."/>
            <person name="Mehta T."/>
            <person name="Park D."/>
            <person name="Pearson M."/>
            <person name="Roberts A."/>
            <person name="Saif S."/>
            <person name="Shenoy N."/>
            <person name="Sisk P."/>
            <person name="Stolte C."/>
            <person name="Sykes S."/>
            <person name="Thomson T."/>
            <person name="Walk T."/>
            <person name="White J."/>
            <person name="Yandava C."/>
            <person name="Burger G."/>
            <person name="Gray M.W."/>
            <person name="Holland P.W.H."/>
            <person name="King N."/>
            <person name="Lang F.B.F."/>
            <person name="Roger A.J."/>
            <person name="Ruiz-Trillo I."/>
            <person name="Lander E."/>
            <person name="Nusbaum C."/>
        </authorList>
    </citation>
    <scope>NUCLEOTIDE SEQUENCE [LARGE SCALE GENOMIC DNA]</scope>
    <source>
        <strain evidence="2 3">ATCC 50062</strain>
    </source>
</reference>
<dbReference type="Pfam" id="PF02810">
    <property type="entry name" value="SEC-C"/>
    <property type="match status" value="1"/>
</dbReference>
<dbReference type="GO" id="GO:0007010">
    <property type="term" value="P:cytoskeleton organization"/>
    <property type="evidence" value="ECO:0007669"/>
    <property type="project" value="InterPro"/>
</dbReference>
<dbReference type="InterPro" id="IPR016098">
    <property type="entry name" value="CAP/MinC_C"/>
</dbReference>
<evidence type="ECO:0000313" key="3">
    <source>
        <dbReference type="Proteomes" id="UP000054408"/>
    </source>
</evidence>
<sequence length="314" mass="34225">MASVTTTTSANAAFSGGVAQEMLAGSAGRAGDGSKLTPLEEKQLQSQMGAGRAQDAAYFLDRADETLVLGDAELMGTDEAGEIKANQGKTTVMFKGCTGCTYTITSMVAKILVDRCVDCTFIFEGKIMTSTLEIYKSSSSSFTVGTVLKTVQADLCSAIELNFATTENFDRVVWAGTEGLTVAFADAPDAGLVTSYSAMKEEHGPTLREDIDQFIIRILDSGVAVNERIIRLPNGFPTTRREKYEFDERQERNMREMAKRVYGENIVIPKRKTGAKVKPNEKCPCLSGKKYKKCCRTKVGVEFTQEQVDRARAS</sequence>
<keyword evidence="3" id="KW-1185">Reference proteome</keyword>
<dbReference type="EMBL" id="GL349438">
    <property type="protein sequence ID" value="KNC54591.1"/>
    <property type="molecule type" value="Genomic_DNA"/>
</dbReference>
<dbReference type="SUPFAM" id="SSF103642">
    <property type="entry name" value="Sec-C motif"/>
    <property type="match status" value="1"/>
</dbReference>
<dbReference type="OrthoDB" id="2522835at2759"/>
<dbReference type="InterPro" id="IPR036223">
    <property type="entry name" value="CAP_C_sf"/>
</dbReference>
<dbReference type="OMA" id="GYPTTER"/>
<proteinExistence type="predicted"/>
<dbReference type="PANTHER" id="PTHR33747:SF1">
    <property type="entry name" value="ADENYLATE CYCLASE-ASSOCIATED CAP C-TERMINAL DOMAIN-CONTAINING PROTEIN"/>
    <property type="match status" value="1"/>
</dbReference>
<dbReference type="PANTHER" id="PTHR33747">
    <property type="entry name" value="UPF0225 PROTEIN SCO1677"/>
    <property type="match status" value="1"/>
</dbReference>
<organism evidence="2 3">
    <name type="scientific">Thecamonas trahens ATCC 50062</name>
    <dbReference type="NCBI Taxonomy" id="461836"/>
    <lineage>
        <taxon>Eukaryota</taxon>
        <taxon>Apusozoa</taxon>
        <taxon>Apusomonadida</taxon>
        <taxon>Apusomonadidae</taxon>
        <taxon>Thecamonas</taxon>
    </lineage>
</organism>
<dbReference type="GO" id="GO:0003779">
    <property type="term" value="F:actin binding"/>
    <property type="evidence" value="ECO:0007669"/>
    <property type="project" value="InterPro"/>
</dbReference>
<evidence type="ECO:0000313" key="2">
    <source>
        <dbReference type="EMBL" id="KNC54591.1"/>
    </source>
</evidence>
<feature type="domain" description="Adenylate cyclase-associated CAP C-terminal" evidence="1">
    <location>
        <begin position="82"/>
        <end position="185"/>
    </location>
</feature>
<gene>
    <name evidence="2" type="ORF">AMSG_01447</name>
</gene>
<dbReference type="AlphaFoldDB" id="A0A0L0DRH3"/>
<dbReference type="InterPro" id="IPR004027">
    <property type="entry name" value="SEC_C_motif"/>
</dbReference>
<dbReference type="Proteomes" id="UP000054408">
    <property type="component" value="Unassembled WGS sequence"/>
</dbReference>
<protein>
    <recommendedName>
        <fullName evidence="1">Adenylate cyclase-associated CAP C-terminal domain-containing protein</fullName>
    </recommendedName>
</protein>
<dbReference type="RefSeq" id="XP_013761500.1">
    <property type="nucleotide sequence ID" value="XM_013906046.1"/>
</dbReference>
<dbReference type="eggNOG" id="ENOG502S1Y1">
    <property type="taxonomic scope" value="Eukaryota"/>
</dbReference>
<dbReference type="InterPro" id="IPR013912">
    <property type="entry name" value="Adenylate_cyclase-assoc_CAP_C"/>
</dbReference>
<dbReference type="GeneID" id="25561197"/>
<dbReference type="Gene3D" id="2.160.20.70">
    <property type="match status" value="1"/>
</dbReference>
<accession>A0A0L0DRH3</accession>